<dbReference type="KEGG" id="etr:ETAE_p004"/>
<sequence>MADQLDDFRRLVVNESHALIQRPTVWNLQGVSVATEPQANGQRDTR</sequence>
<keyword evidence="1" id="KW-0614">Plasmid</keyword>
<protein>
    <submittedName>
        <fullName evidence="1">Uncharacterized protein</fullName>
    </submittedName>
</protein>
<proteinExistence type="predicted"/>
<evidence type="ECO:0000313" key="2">
    <source>
        <dbReference type="Proteomes" id="UP000002634"/>
    </source>
</evidence>
<name>A0AAU8PVB8_EDWPI</name>
<organism evidence="1 2">
    <name type="scientific">Edwardsiella piscicida</name>
    <dbReference type="NCBI Taxonomy" id="1263550"/>
    <lineage>
        <taxon>Bacteria</taxon>
        <taxon>Pseudomonadati</taxon>
        <taxon>Pseudomonadota</taxon>
        <taxon>Gammaproteobacteria</taxon>
        <taxon>Enterobacterales</taxon>
        <taxon>Hafniaceae</taxon>
        <taxon>Edwardsiella</taxon>
    </lineage>
</organism>
<keyword evidence="2" id="KW-1185">Reference proteome</keyword>
<dbReference type="AlphaFoldDB" id="A0AAU8PVB8"/>
<gene>
    <name evidence="1" type="ordered locus">ETAE_p004</name>
</gene>
<dbReference type="Proteomes" id="UP000002634">
    <property type="component" value="Plasmid pEIB202"/>
</dbReference>
<evidence type="ECO:0000313" key="1">
    <source>
        <dbReference type="EMBL" id="ACY86387.1"/>
    </source>
</evidence>
<accession>A0AAU8PVB8</accession>
<reference evidence="1 2" key="1">
    <citation type="journal article" date="2009" name="PLoS ONE">
        <title>Genome sequence of the versatile fish pathogen Edwardsiella tarda provides insights into its adaptation to broad host ranges and intracellular niches.</title>
        <authorList>
            <person name="Wang Q."/>
            <person name="Yang M."/>
            <person name="Xiao J."/>
            <person name="Wu H."/>
            <person name="Wang X."/>
            <person name="Lv Y."/>
            <person name="Xu L."/>
            <person name="Zheng H."/>
            <person name="Wang S."/>
            <person name="Zhao G."/>
            <person name="Liu Q."/>
            <person name="Zhang Y."/>
        </authorList>
    </citation>
    <scope>NUCLEOTIDE SEQUENCE [LARGE SCALE GENOMIC DNA]</scope>
    <source>
        <strain evidence="2">EIB202 / CCTCC M208068</strain>
    </source>
</reference>
<dbReference type="EMBL" id="CP001136">
    <property type="protein sequence ID" value="ACY86387.1"/>
    <property type="molecule type" value="Genomic_DNA"/>
</dbReference>
<geneLocation type="plasmid" evidence="1 2">
    <name>pEIB202</name>
</geneLocation>